<dbReference type="Proteomes" id="UP000265520">
    <property type="component" value="Unassembled WGS sequence"/>
</dbReference>
<evidence type="ECO:0000259" key="1">
    <source>
        <dbReference type="Pfam" id="PF20167"/>
    </source>
</evidence>
<dbReference type="InterPro" id="IPR046796">
    <property type="entry name" value="Transposase_32_dom"/>
</dbReference>
<feature type="domain" description="Putative plant transposon protein" evidence="1">
    <location>
        <begin position="59"/>
        <end position="154"/>
    </location>
</feature>
<dbReference type="AlphaFoldDB" id="A0A392MY28"/>
<evidence type="ECO:0000313" key="3">
    <source>
        <dbReference type="Proteomes" id="UP000265520"/>
    </source>
</evidence>
<protein>
    <recommendedName>
        <fullName evidence="1">Putative plant transposon protein domain-containing protein</fullName>
    </recommendedName>
</protein>
<dbReference type="Pfam" id="PF20167">
    <property type="entry name" value="Transposase_32"/>
    <property type="match status" value="1"/>
</dbReference>
<comment type="caution">
    <text evidence="2">The sequence shown here is derived from an EMBL/GenBank/DDBJ whole genome shotgun (WGS) entry which is preliminary data.</text>
</comment>
<name>A0A392MY28_9FABA</name>
<accession>A0A392MY28</accession>
<gene>
    <name evidence="2" type="ORF">A2U01_0013376</name>
</gene>
<proteinExistence type="predicted"/>
<organism evidence="2 3">
    <name type="scientific">Trifolium medium</name>
    <dbReference type="NCBI Taxonomy" id="97028"/>
    <lineage>
        <taxon>Eukaryota</taxon>
        <taxon>Viridiplantae</taxon>
        <taxon>Streptophyta</taxon>
        <taxon>Embryophyta</taxon>
        <taxon>Tracheophyta</taxon>
        <taxon>Spermatophyta</taxon>
        <taxon>Magnoliopsida</taxon>
        <taxon>eudicotyledons</taxon>
        <taxon>Gunneridae</taxon>
        <taxon>Pentapetalae</taxon>
        <taxon>rosids</taxon>
        <taxon>fabids</taxon>
        <taxon>Fabales</taxon>
        <taxon>Fabaceae</taxon>
        <taxon>Papilionoideae</taxon>
        <taxon>50 kb inversion clade</taxon>
        <taxon>NPAAA clade</taxon>
        <taxon>Hologalegina</taxon>
        <taxon>IRL clade</taxon>
        <taxon>Trifolieae</taxon>
        <taxon>Trifolium</taxon>
    </lineage>
</organism>
<dbReference type="EMBL" id="LXQA010022685">
    <property type="protein sequence ID" value="MCH92437.1"/>
    <property type="molecule type" value="Genomic_DNA"/>
</dbReference>
<evidence type="ECO:0000313" key="2">
    <source>
        <dbReference type="EMBL" id="MCH92437.1"/>
    </source>
</evidence>
<keyword evidence="3" id="KW-1185">Reference proteome</keyword>
<reference evidence="2 3" key="1">
    <citation type="journal article" date="2018" name="Front. Plant Sci.">
        <title>Red Clover (Trifolium pratense) and Zigzag Clover (T. medium) - A Picture of Genomic Similarities and Differences.</title>
        <authorList>
            <person name="Dluhosova J."/>
            <person name="Istvanek J."/>
            <person name="Nedelnik J."/>
            <person name="Repkova J."/>
        </authorList>
    </citation>
    <scope>NUCLEOTIDE SEQUENCE [LARGE SCALE GENOMIC DNA]</scope>
    <source>
        <strain evidence="3">cv. 10/8</strain>
        <tissue evidence="2">Leaf</tissue>
    </source>
</reference>
<sequence length="159" mass="18875">MAPKRLRRAGSSRPFNRFLDATRQEHYKIIKEKRVVQKRSIDFPNITFLPRMREIVDAYGWMNFNNMIGHCNISWVEEFYANAFGRADDDFTSYLCGVEISYAPDVIDGIFGFRQEEDCWVRQRRTAALTDEEYIEMLQTLAMSGNDWHYNRQGKRSRL</sequence>